<dbReference type="EMBL" id="CP018082">
    <property type="protein sequence ID" value="APE36886.1"/>
    <property type="molecule type" value="Genomic_DNA"/>
</dbReference>
<dbReference type="AlphaFoldDB" id="A0A1J0VXX7"/>
<evidence type="ECO:0000313" key="1">
    <source>
        <dbReference type="EMBL" id="APE36886.1"/>
    </source>
</evidence>
<protein>
    <submittedName>
        <fullName evidence="1">Uncharacterized protein</fullName>
    </submittedName>
</protein>
<organism evidence="1 2">
    <name type="scientific">Nocardia mangyaensis</name>
    <dbReference type="NCBI Taxonomy" id="2213200"/>
    <lineage>
        <taxon>Bacteria</taxon>
        <taxon>Bacillati</taxon>
        <taxon>Actinomycetota</taxon>
        <taxon>Actinomycetes</taxon>
        <taxon>Mycobacteriales</taxon>
        <taxon>Nocardiaceae</taxon>
        <taxon>Nocardia</taxon>
    </lineage>
</organism>
<dbReference type="Proteomes" id="UP000183810">
    <property type="component" value="Chromosome"/>
</dbReference>
<evidence type="ECO:0000313" key="2">
    <source>
        <dbReference type="Proteomes" id="UP000183810"/>
    </source>
</evidence>
<accession>A0A1J0VXX7</accession>
<sequence>MVRDFAAGCVCAVASIGKRSTETYGAVTSPTLTYATAQHHHPLGRDPPDLLARLGAQRIIELAAVV</sequence>
<proteinExistence type="predicted"/>
<name>A0A1J0VXX7_9NOCA</name>
<keyword evidence="2" id="KW-1185">Reference proteome</keyword>
<gene>
    <name evidence="1" type="ORF">BOX37_26465</name>
</gene>
<dbReference type="KEGG" id="nsl:BOX37_26465"/>
<reference evidence="1" key="1">
    <citation type="submission" date="2016-11" db="EMBL/GenBank/DDBJ databases">
        <authorList>
            <person name="Jaros S."/>
            <person name="Januszkiewicz K."/>
            <person name="Wedrychowicz H."/>
        </authorList>
    </citation>
    <scope>NUCLEOTIDE SEQUENCE [LARGE SCALE GENOMIC DNA]</scope>
    <source>
        <strain evidence="1">Y48</strain>
    </source>
</reference>